<proteinExistence type="predicted"/>
<dbReference type="InterPro" id="IPR021109">
    <property type="entry name" value="Peptidase_aspartic_dom_sf"/>
</dbReference>
<dbReference type="CDD" id="cd00303">
    <property type="entry name" value="retropepsin_like"/>
    <property type="match status" value="1"/>
</dbReference>
<dbReference type="OrthoDB" id="5597136at2759"/>
<dbReference type="SUPFAM" id="SSF56672">
    <property type="entry name" value="DNA/RNA polymerases"/>
    <property type="match status" value="1"/>
</dbReference>
<dbReference type="PANTHER" id="PTHR15503">
    <property type="entry name" value="LDOC1 RELATED"/>
    <property type="match status" value="1"/>
</dbReference>
<evidence type="ECO:0000313" key="1">
    <source>
        <dbReference type="EMBL" id="KAA3461346.1"/>
    </source>
</evidence>
<protein>
    <submittedName>
        <fullName evidence="1">Zf-CCHC domain-containing protein/RVP_2 domain-containing protein</fullName>
    </submittedName>
</protein>
<organism evidence="1 2">
    <name type="scientific">Gossypium australe</name>
    <dbReference type="NCBI Taxonomy" id="47621"/>
    <lineage>
        <taxon>Eukaryota</taxon>
        <taxon>Viridiplantae</taxon>
        <taxon>Streptophyta</taxon>
        <taxon>Embryophyta</taxon>
        <taxon>Tracheophyta</taxon>
        <taxon>Spermatophyta</taxon>
        <taxon>Magnoliopsida</taxon>
        <taxon>eudicotyledons</taxon>
        <taxon>Gunneridae</taxon>
        <taxon>Pentapetalae</taxon>
        <taxon>rosids</taxon>
        <taxon>malvids</taxon>
        <taxon>Malvales</taxon>
        <taxon>Malvaceae</taxon>
        <taxon>Malvoideae</taxon>
        <taxon>Gossypium</taxon>
    </lineage>
</organism>
<dbReference type="Pfam" id="PF08284">
    <property type="entry name" value="RVP_2"/>
    <property type="match status" value="1"/>
</dbReference>
<dbReference type="PANTHER" id="PTHR15503:SF45">
    <property type="entry name" value="RNA-DIRECTED DNA POLYMERASE HOMOLOG"/>
    <property type="match status" value="1"/>
</dbReference>
<comment type="caution">
    <text evidence="1">The sequence shown here is derived from an EMBL/GenBank/DDBJ whole genome shotgun (WGS) entry which is preliminary data.</text>
</comment>
<dbReference type="InterPro" id="IPR032567">
    <property type="entry name" value="RTL1-rel"/>
</dbReference>
<accession>A0A5B6UXD2</accession>
<dbReference type="Proteomes" id="UP000325315">
    <property type="component" value="Unassembled WGS sequence"/>
</dbReference>
<sequence>MSRGRGVTRDSAVRSGARAYAIRAHKETSSPYVIIGTFSLDDTNVIALIDPGSTHSYVCENLVSSKKLPVESTKFASNVSNPLGKYVLVEKICKNCPLTTRDYCFLAGLMLLAFDQFDVILAMDWLTLHDIIELKCQNNEIPRIESDELSGLPIVISSMSAQRYVRKGCDAYIAYVLDTKVSEKKIESVPVVCEYPDVFPEELPGLPPVREVEYAIELVPGTSPISIAPYRMAPTKIYVLKNLKLIQKILHEAHSGCLFVHAGSTKM</sequence>
<dbReference type="InterPro" id="IPR043502">
    <property type="entry name" value="DNA/RNA_pol_sf"/>
</dbReference>
<gene>
    <name evidence="1" type="ORF">EPI10_027922</name>
</gene>
<dbReference type="Gene3D" id="2.40.70.10">
    <property type="entry name" value="Acid Proteases"/>
    <property type="match status" value="1"/>
</dbReference>
<name>A0A5B6UXD2_9ROSI</name>
<dbReference type="AlphaFoldDB" id="A0A5B6UXD2"/>
<dbReference type="EMBL" id="SMMG02000009">
    <property type="protein sequence ID" value="KAA3461346.1"/>
    <property type="molecule type" value="Genomic_DNA"/>
</dbReference>
<keyword evidence="2" id="KW-1185">Reference proteome</keyword>
<reference evidence="1" key="1">
    <citation type="submission" date="2019-08" db="EMBL/GenBank/DDBJ databases">
        <authorList>
            <person name="Liu F."/>
        </authorList>
    </citation>
    <scope>NUCLEOTIDE SEQUENCE [LARGE SCALE GENOMIC DNA]</scope>
    <source>
        <strain evidence="1">PA1801</strain>
        <tissue evidence="1">Leaf</tissue>
    </source>
</reference>
<evidence type="ECO:0000313" key="2">
    <source>
        <dbReference type="Proteomes" id="UP000325315"/>
    </source>
</evidence>